<gene>
    <name evidence="1" type="ORF">CWI38_0752p0020</name>
</gene>
<dbReference type="EMBL" id="PITK01000752">
    <property type="protein sequence ID" value="TBU12450.1"/>
    <property type="molecule type" value="Genomic_DNA"/>
</dbReference>
<dbReference type="VEuPathDB" id="MicrosporidiaDB:CWI38_0752p0020"/>
<keyword evidence="2" id="KW-1185">Reference proteome</keyword>
<protein>
    <submittedName>
        <fullName evidence="1">Uncharacterized protein</fullName>
    </submittedName>
</protein>
<sequence length="316" mass="36980">MIWDGLVTKYYKSHLKRLEIPVKVEKYIQPIVLKKTSGLNVEESYDGASMGRITLEDRVINITEASDFEEETVRLEETVLAVLVNNKSTFMPIIKELLQSVELRSEHMLLQFINSTILVVENTNKTHLAKKRLKNVEYKLEERKPKFHSKLYNAEKKEPVNDSVSSGWHRKEILVQEILQNKHVEIRVNTGIKIDGLIYKYSVDIILYVYIHSILLNKTVKTIFLDRQSGFESGLNAEESLERASMVLLRYRRCMGINSPLKQTDNEKYDDNTEIKNYFFFYYEWLKTAEGPTINENKKSDFEEDSELVKIELQTI</sequence>
<comment type="caution">
    <text evidence="1">The sequence shown here is derived from an EMBL/GenBank/DDBJ whole genome shotgun (WGS) entry which is preliminary data.</text>
</comment>
<accession>A0A4Q9LXL5</accession>
<dbReference type="AlphaFoldDB" id="A0A4Q9LXL5"/>
<organism evidence="1 2">
    <name type="scientific">Hamiltosporidium tvaerminnensis</name>
    <dbReference type="NCBI Taxonomy" id="1176355"/>
    <lineage>
        <taxon>Eukaryota</taxon>
        <taxon>Fungi</taxon>
        <taxon>Fungi incertae sedis</taxon>
        <taxon>Microsporidia</taxon>
        <taxon>Dubosqiidae</taxon>
        <taxon>Hamiltosporidium</taxon>
    </lineage>
</organism>
<evidence type="ECO:0000313" key="2">
    <source>
        <dbReference type="Proteomes" id="UP000292282"/>
    </source>
</evidence>
<name>A0A4Q9LXL5_9MICR</name>
<proteinExistence type="predicted"/>
<reference evidence="1 2" key="1">
    <citation type="submission" date="2017-12" db="EMBL/GenBank/DDBJ databases">
        <authorList>
            <person name="Pombert J.-F."/>
            <person name="Haag K.L."/>
            <person name="Ebert D."/>
        </authorList>
    </citation>
    <scope>NUCLEOTIDE SEQUENCE [LARGE SCALE GENOMIC DNA]</scope>
    <source>
        <strain evidence="1">IL-G-3</strain>
    </source>
</reference>
<evidence type="ECO:0000313" key="1">
    <source>
        <dbReference type="EMBL" id="TBU12450.1"/>
    </source>
</evidence>
<dbReference type="Proteomes" id="UP000292282">
    <property type="component" value="Unassembled WGS sequence"/>
</dbReference>